<dbReference type="EMBL" id="CAJNOR010019722">
    <property type="protein sequence ID" value="CAF1689878.1"/>
    <property type="molecule type" value="Genomic_DNA"/>
</dbReference>
<proteinExistence type="predicted"/>
<feature type="non-terminal residue" evidence="1">
    <location>
        <position position="136"/>
    </location>
</feature>
<protein>
    <submittedName>
        <fullName evidence="1">Uncharacterized protein</fullName>
    </submittedName>
</protein>
<comment type="caution">
    <text evidence="1">The sequence shown here is derived from an EMBL/GenBank/DDBJ whole genome shotgun (WGS) entry which is preliminary data.</text>
</comment>
<name>A0A816HPC7_ADIRI</name>
<sequence length="136" mass="16118">MNETDNNLWHYSAKIFTYIDLKLDLLSTLRENHGKFPSNDDFQQLDHVLQVGNNPSYKVERLLTNRLHLHLMRNARGDEIDQQLTEYYTHFEQNLYAIQNLVQTVDLSVICFLAWLKYYAHIYSFALSNDSHEPVL</sequence>
<gene>
    <name evidence="1" type="ORF">XAT740_LOCUS63491</name>
</gene>
<accession>A0A816HPC7</accession>
<dbReference type="AlphaFoldDB" id="A0A816HPC7"/>
<keyword evidence="2" id="KW-1185">Reference proteome</keyword>
<organism evidence="1 2">
    <name type="scientific">Adineta ricciae</name>
    <name type="common">Rotifer</name>
    <dbReference type="NCBI Taxonomy" id="249248"/>
    <lineage>
        <taxon>Eukaryota</taxon>
        <taxon>Metazoa</taxon>
        <taxon>Spiralia</taxon>
        <taxon>Gnathifera</taxon>
        <taxon>Rotifera</taxon>
        <taxon>Eurotatoria</taxon>
        <taxon>Bdelloidea</taxon>
        <taxon>Adinetida</taxon>
        <taxon>Adinetidae</taxon>
        <taxon>Adineta</taxon>
    </lineage>
</organism>
<evidence type="ECO:0000313" key="1">
    <source>
        <dbReference type="EMBL" id="CAF1689878.1"/>
    </source>
</evidence>
<evidence type="ECO:0000313" key="2">
    <source>
        <dbReference type="Proteomes" id="UP000663828"/>
    </source>
</evidence>
<dbReference type="Proteomes" id="UP000663828">
    <property type="component" value="Unassembled WGS sequence"/>
</dbReference>
<reference evidence="1" key="1">
    <citation type="submission" date="2021-02" db="EMBL/GenBank/DDBJ databases">
        <authorList>
            <person name="Nowell W R."/>
        </authorList>
    </citation>
    <scope>NUCLEOTIDE SEQUENCE</scope>
</reference>